<gene>
    <name evidence="1" type="ORF">IPP15_15750</name>
</gene>
<name>A0A9D7SXI1_9BACT</name>
<dbReference type="Proteomes" id="UP000808337">
    <property type="component" value="Unassembled WGS sequence"/>
</dbReference>
<organism evidence="1 2">
    <name type="scientific">Candidatus Opimibacter skivensis</name>
    <dbReference type="NCBI Taxonomy" id="2982028"/>
    <lineage>
        <taxon>Bacteria</taxon>
        <taxon>Pseudomonadati</taxon>
        <taxon>Bacteroidota</taxon>
        <taxon>Saprospiria</taxon>
        <taxon>Saprospirales</taxon>
        <taxon>Saprospiraceae</taxon>
        <taxon>Candidatus Opimibacter</taxon>
    </lineage>
</organism>
<evidence type="ECO:0000313" key="2">
    <source>
        <dbReference type="Proteomes" id="UP000808337"/>
    </source>
</evidence>
<accession>A0A9D7SXI1</accession>
<proteinExistence type="predicted"/>
<sequence>MKKLFFFLLPLLVLSCKGVEQYRAGIEEVSGSWDTTTKAASDFSGMVASDMTNYTKALASMNPDEATMKKLKPEQVTAWTAAQKGATDALTAYAPLQKTIGDFMKTWTEKSADVNALKEGLAKGKLDGDVAAKITELKAMIATAGENMTAWKASYATVKNGVAAALTNLQQMLASYSTPAAAATVKSTTPMKKK</sequence>
<evidence type="ECO:0000313" key="1">
    <source>
        <dbReference type="EMBL" id="MBK9983798.1"/>
    </source>
</evidence>
<dbReference type="AlphaFoldDB" id="A0A9D7SXI1"/>
<protein>
    <submittedName>
        <fullName evidence="1">Uncharacterized protein</fullName>
    </submittedName>
</protein>
<dbReference type="EMBL" id="JADKGY010000025">
    <property type="protein sequence ID" value="MBK9983798.1"/>
    <property type="molecule type" value="Genomic_DNA"/>
</dbReference>
<comment type="caution">
    <text evidence="1">The sequence shown here is derived from an EMBL/GenBank/DDBJ whole genome shotgun (WGS) entry which is preliminary data.</text>
</comment>
<reference evidence="1 2" key="1">
    <citation type="submission" date="2020-10" db="EMBL/GenBank/DDBJ databases">
        <title>Connecting structure to function with the recovery of over 1000 high-quality activated sludge metagenome-assembled genomes encoding full-length rRNA genes using long-read sequencing.</title>
        <authorList>
            <person name="Singleton C.M."/>
            <person name="Petriglieri F."/>
            <person name="Kristensen J.M."/>
            <person name="Kirkegaard R.H."/>
            <person name="Michaelsen T.Y."/>
            <person name="Andersen M.H."/>
            <person name="Karst S.M."/>
            <person name="Dueholm M.S."/>
            <person name="Nielsen P.H."/>
            <person name="Albertsen M."/>
        </authorList>
    </citation>
    <scope>NUCLEOTIDE SEQUENCE [LARGE SCALE GENOMIC DNA]</scope>
    <source>
        <strain evidence="1">Ribe_18-Q3-R11-54_MAXAC.273</strain>
    </source>
</reference>
<dbReference type="PROSITE" id="PS51257">
    <property type="entry name" value="PROKAR_LIPOPROTEIN"/>
    <property type="match status" value="1"/>
</dbReference>